<sequence>MLHLIVQGFITKPTYGKRETSGCRSFGEKTGRLLKLKKGSTSTFPYRKITQGIFCRLMNWTETNAQQH</sequence>
<name>A0A6A5EM44_PERFL</name>
<dbReference type="EMBL" id="VHII01000018">
    <property type="protein sequence ID" value="KAF1376974.1"/>
    <property type="molecule type" value="Genomic_DNA"/>
</dbReference>
<comment type="caution">
    <text evidence="1">The sequence shown here is derived from an EMBL/GenBank/DDBJ whole genome shotgun (WGS) entry which is preliminary data.</text>
</comment>
<organism evidence="1 2">
    <name type="scientific">Perca fluviatilis</name>
    <name type="common">European perch</name>
    <dbReference type="NCBI Taxonomy" id="8168"/>
    <lineage>
        <taxon>Eukaryota</taxon>
        <taxon>Metazoa</taxon>
        <taxon>Chordata</taxon>
        <taxon>Craniata</taxon>
        <taxon>Vertebrata</taxon>
        <taxon>Euteleostomi</taxon>
        <taxon>Actinopterygii</taxon>
        <taxon>Neopterygii</taxon>
        <taxon>Teleostei</taxon>
        <taxon>Neoteleostei</taxon>
        <taxon>Acanthomorphata</taxon>
        <taxon>Eupercaria</taxon>
        <taxon>Perciformes</taxon>
        <taxon>Percoidei</taxon>
        <taxon>Percidae</taxon>
        <taxon>Percinae</taxon>
        <taxon>Perca</taxon>
    </lineage>
</organism>
<reference evidence="1 2" key="1">
    <citation type="submission" date="2019-06" db="EMBL/GenBank/DDBJ databases">
        <title>A chromosome-scale genome assembly of the European perch, Perca fluviatilis.</title>
        <authorList>
            <person name="Roques C."/>
            <person name="Zahm M."/>
            <person name="Cabau C."/>
            <person name="Klopp C."/>
            <person name="Bouchez O."/>
            <person name="Donnadieu C."/>
            <person name="Kuhl H."/>
            <person name="Gislard M."/>
            <person name="Guendouz S."/>
            <person name="Journot L."/>
            <person name="Haffray P."/>
            <person name="Bestin A."/>
            <person name="Morvezen R."/>
            <person name="Feron R."/>
            <person name="Wen M."/>
            <person name="Jouanno E."/>
            <person name="Herpin A."/>
            <person name="Schartl M."/>
            <person name="Postlethwait J."/>
            <person name="Schaerlinger B."/>
            <person name="Chardard D."/>
            <person name="Lecocq T."/>
            <person name="Poncet C."/>
            <person name="Jaffrelo L."/>
            <person name="Lampietro C."/>
            <person name="Guiguen Y."/>
        </authorList>
    </citation>
    <scope>NUCLEOTIDE SEQUENCE [LARGE SCALE GENOMIC DNA]</scope>
    <source>
        <tissue evidence="1">Blood</tissue>
    </source>
</reference>
<evidence type="ECO:0000313" key="2">
    <source>
        <dbReference type="Proteomes" id="UP000465112"/>
    </source>
</evidence>
<evidence type="ECO:0000313" key="1">
    <source>
        <dbReference type="EMBL" id="KAF1376974.1"/>
    </source>
</evidence>
<protein>
    <submittedName>
        <fullName evidence="1">Uncharacterized protein</fullName>
    </submittedName>
</protein>
<dbReference type="Proteomes" id="UP000465112">
    <property type="component" value="Unassembled WGS sequence"/>
</dbReference>
<accession>A0A6A5EM44</accession>
<proteinExistence type="predicted"/>
<keyword evidence="2" id="KW-1185">Reference proteome</keyword>
<gene>
    <name evidence="1" type="ORF">PFLUV_G00217070</name>
</gene>
<dbReference type="AlphaFoldDB" id="A0A6A5EM44"/>